<reference evidence="3 4" key="1">
    <citation type="submission" date="2023-06" db="EMBL/GenBank/DDBJ databases">
        <title>Antibody response to the Sneathia vaginalis cytopathogenic toxin A during pregnancy.</title>
        <authorList>
            <person name="Mccoy Z.T."/>
            <person name="Serrano M.G."/>
            <person name="Spaine K."/>
            <person name="Edwards D.J."/>
            <person name="Buck G.A."/>
            <person name="Jefferson K."/>
        </authorList>
    </citation>
    <scope>NUCLEOTIDE SEQUENCE [LARGE SCALE GENOMIC DNA]</scope>
    <source>
        <strain evidence="3 4">CCUG 42621</strain>
    </source>
</reference>
<evidence type="ECO:0000313" key="4">
    <source>
        <dbReference type="Proteomes" id="UP001225134"/>
    </source>
</evidence>
<evidence type="ECO:0000259" key="2">
    <source>
        <dbReference type="Pfam" id="PF07853"/>
    </source>
</evidence>
<name>A0ABT7HLZ3_9FUSO</name>
<dbReference type="EMBL" id="JASSPP010000007">
    <property type="protein sequence ID" value="MDK9580796.1"/>
    <property type="molecule type" value="Genomic_DNA"/>
</dbReference>
<gene>
    <name evidence="3" type="ORF">QQA45_04605</name>
</gene>
<organism evidence="3 4">
    <name type="scientific">Sneathia sanguinegens</name>
    <dbReference type="NCBI Taxonomy" id="40543"/>
    <lineage>
        <taxon>Bacteria</taxon>
        <taxon>Fusobacteriati</taxon>
        <taxon>Fusobacteriota</taxon>
        <taxon>Fusobacteriia</taxon>
        <taxon>Fusobacteriales</taxon>
        <taxon>Leptotrichiaceae</taxon>
        <taxon>Sneathia</taxon>
    </lineage>
</organism>
<keyword evidence="1" id="KW-0812">Transmembrane</keyword>
<comment type="caution">
    <text evidence="3">The sequence shown here is derived from an EMBL/GenBank/DDBJ whole genome shotgun (WGS) entry which is preliminary data.</text>
</comment>
<feature type="transmembrane region" description="Helical" evidence="1">
    <location>
        <begin position="7"/>
        <end position="25"/>
    </location>
</feature>
<dbReference type="InterPro" id="IPR012867">
    <property type="entry name" value="DUF1648"/>
</dbReference>
<protein>
    <submittedName>
        <fullName evidence="3">DUF1648 domain-containing protein</fullName>
    </submittedName>
</protein>
<evidence type="ECO:0000256" key="1">
    <source>
        <dbReference type="SAM" id="Phobius"/>
    </source>
</evidence>
<proteinExistence type="predicted"/>
<dbReference type="Pfam" id="PF07853">
    <property type="entry name" value="DUF1648"/>
    <property type="match status" value="1"/>
</dbReference>
<dbReference type="Proteomes" id="UP001225134">
    <property type="component" value="Unassembled WGS sequence"/>
</dbReference>
<feature type="transmembrane region" description="Helical" evidence="1">
    <location>
        <begin position="45"/>
        <end position="71"/>
    </location>
</feature>
<dbReference type="RefSeq" id="WP_285153048.1">
    <property type="nucleotide sequence ID" value="NZ_JASSPP010000007.1"/>
</dbReference>
<feature type="domain" description="DUF1648" evidence="2">
    <location>
        <begin position="12"/>
        <end position="60"/>
    </location>
</feature>
<sequence length="111" mass="12419">MVNRKTLILTSIITLLPILAGMILWNKLPNTMAIHFGLCNDANMFSSKIVGVIGLPLILLIIHLFSAFVTAKTPRKQNISEKMYMFVLWIVPCISIIISAIIYSYNIGINI</sequence>
<keyword evidence="4" id="KW-1185">Reference proteome</keyword>
<accession>A0ABT7HLZ3</accession>
<feature type="transmembrane region" description="Helical" evidence="1">
    <location>
        <begin position="83"/>
        <end position="105"/>
    </location>
</feature>
<keyword evidence="1" id="KW-0472">Membrane</keyword>
<keyword evidence="1" id="KW-1133">Transmembrane helix</keyword>
<evidence type="ECO:0000313" key="3">
    <source>
        <dbReference type="EMBL" id="MDK9580796.1"/>
    </source>
</evidence>